<evidence type="ECO:0000256" key="2">
    <source>
        <dbReference type="SAM" id="MobiDB-lite"/>
    </source>
</evidence>
<protein>
    <submittedName>
        <fullName evidence="4">CRK6 protein</fullName>
    </submittedName>
</protein>
<feature type="domain" description="Protein kinase" evidence="3">
    <location>
        <begin position="342"/>
        <end position="604"/>
    </location>
</feature>
<comment type="caution">
    <text evidence="4">The sequence shown here is derived from an EMBL/GenBank/DDBJ whole genome shotgun (WGS) entry which is preliminary data.</text>
</comment>
<dbReference type="Pfam" id="PF00069">
    <property type="entry name" value="Pkinase"/>
    <property type="match status" value="1"/>
</dbReference>
<organism evidence="4 5">
    <name type="scientific">Symbiodinium natans</name>
    <dbReference type="NCBI Taxonomy" id="878477"/>
    <lineage>
        <taxon>Eukaryota</taxon>
        <taxon>Sar</taxon>
        <taxon>Alveolata</taxon>
        <taxon>Dinophyceae</taxon>
        <taxon>Suessiales</taxon>
        <taxon>Symbiodiniaceae</taxon>
        <taxon>Symbiodinium</taxon>
    </lineage>
</organism>
<dbReference type="PROSITE" id="PS50011">
    <property type="entry name" value="PROTEIN_KINASE_DOM"/>
    <property type="match status" value="1"/>
</dbReference>
<dbReference type="InterPro" id="IPR017441">
    <property type="entry name" value="Protein_kinase_ATP_BS"/>
</dbReference>
<feature type="region of interest" description="Disordered" evidence="2">
    <location>
        <begin position="28"/>
        <end position="55"/>
    </location>
</feature>
<dbReference type="Gene3D" id="1.10.510.10">
    <property type="entry name" value="Transferase(Phosphotransferase) domain 1"/>
    <property type="match status" value="1"/>
</dbReference>
<dbReference type="InterPro" id="IPR011009">
    <property type="entry name" value="Kinase-like_dom_sf"/>
</dbReference>
<feature type="compositionally biased region" description="Basic and acidic residues" evidence="2">
    <location>
        <begin position="34"/>
        <end position="46"/>
    </location>
</feature>
<dbReference type="AlphaFoldDB" id="A0A812NX11"/>
<dbReference type="PANTHER" id="PTHR27006:SF570">
    <property type="entry name" value="AUXIN-RESPONSIVE PROTEIN"/>
    <property type="match status" value="1"/>
</dbReference>
<accession>A0A812NX11</accession>
<evidence type="ECO:0000259" key="3">
    <source>
        <dbReference type="PROSITE" id="PS50011"/>
    </source>
</evidence>
<dbReference type="OrthoDB" id="310217at2759"/>
<proteinExistence type="predicted"/>
<dbReference type="PANTHER" id="PTHR27006">
    <property type="entry name" value="PROMASTIGOTE SURFACE ANTIGEN PROTEIN PSA"/>
    <property type="match status" value="1"/>
</dbReference>
<keyword evidence="5" id="KW-1185">Reference proteome</keyword>
<keyword evidence="1" id="KW-0067">ATP-binding</keyword>
<dbReference type="InterPro" id="IPR000719">
    <property type="entry name" value="Prot_kinase_dom"/>
</dbReference>
<keyword evidence="1" id="KW-0547">Nucleotide-binding</keyword>
<sequence length="604" mass="67788">MSVQFDTSAPEIFGDFVRNSGWVQKIASCPQEVEPERDPEARRQDLEGASDDEIEHDEQEWVQNNLAPSLRYITKNDQPLHVDIRTEMIAKFKLPFKSGDVLMDRADGEQMTCIGVARLPGAGISRAMHQHLGRFKCIGNEPVRDLLPPEDPSGWDLETHRGILASLAGQMCLDFAFPRGRNQAKLDLFDVREEVVQRVTGGWVPGTVLTLSDKPLVRFTLVGLAPDDEGAPKVWWYMEEEHKADRGAGILSGWEAVRSRLRDTGERVDLKADRGAGILSGWETLHLRDSGVRVDLKVLSERLQAGDVAPRRPLQQTQLEKLLSEQVADVDLAYVVRCTENWSDGQMIGEGAYGKVYKGVDKDGTEAAHFAVKRQRCPDDIAARHRLERMRRAEIDTLTHVTHPNIIRLLGYSSGDEDTVLIYEFGQQGSLERTLREDELAAQLGWAWRVRIARGIVAGVQHLHEQQFYHRDVQPAHVVLMEDFTPKLTAFGLSRPFREMDCANEVPKGTPGFMCRHYITTRKFDQKSEVYSVGVTVLQIVTGVTDTVSNTLLDLLDIVDIDPAQGRTSVCEAYDSRADFDESLQPMVEALSDMAALAHKSDRN</sequence>
<dbReference type="Proteomes" id="UP000604046">
    <property type="component" value="Unassembled WGS sequence"/>
</dbReference>
<dbReference type="EMBL" id="CAJNDS010002125">
    <property type="protein sequence ID" value="CAE7340455.1"/>
    <property type="molecule type" value="Genomic_DNA"/>
</dbReference>
<name>A0A812NX11_9DINO</name>
<evidence type="ECO:0000313" key="5">
    <source>
        <dbReference type="Proteomes" id="UP000604046"/>
    </source>
</evidence>
<reference evidence="4" key="1">
    <citation type="submission" date="2021-02" db="EMBL/GenBank/DDBJ databases">
        <authorList>
            <person name="Dougan E. K."/>
            <person name="Rhodes N."/>
            <person name="Thang M."/>
            <person name="Chan C."/>
        </authorList>
    </citation>
    <scope>NUCLEOTIDE SEQUENCE</scope>
</reference>
<dbReference type="Gene3D" id="3.30.200.20">
    <property type="entry name" value="Phosphorylase Kinase, domain 1"/>
    <property type="match status" value="1"/>
</dbReference>
<feature type="binding site" evidence="1">
    <location>
        <position position="373"/>
    </location>
    <ligand>
        <name>ATP</name>
        <dbReference type="ChEBI" id="CHEBI:30616"/>
    </ligand>
</feature>
<dbReference type="SUPFAM" id="SSF56112">
    <property type="entry name" value="Protein kinase-like (PK-like)"/>
    <property type="match status" value="1"/>
</dbReference>
<dbReference type="PROSITE" id="PS00107">
    <property type="entry name" value="PROTEIN_KINASE_ATP"/>
    <property type="match status" value="1"/>
</dbReference>
<evidence type="ECO:0000313" key="4">
    <source>
        <dbReference type="EMBL" id="CAE7340455.1"/>
    </source>
</evidence>
<dbReference type="GO" id="GO:0005524">
    <property type="term" value="F:ATP binding"/>
    <property type="evidence" value="ECO:0007669"/>
    <property type="project" value="UniProtKB-UniRule"/>
</dbReference>
<dbReference type="GO" id="GO:0004672">
    <property type="term" value="F:protein kinase activity"/>
    <property type="evidence" value="ECO:0007669"/>
    <property type="project" value="InterPro"/>
</dbReference>
<evidence type="ECO:0000256" key="1">
    <source>
        <dbReference type="PROSITE-ProRule" id="PRU10141"/>
    </source>
</evidence>
<gene>
    <name evidence="4" type="primary">CRK6</name>
    <name evidence="4" type="ORF">SNAT2548_LOCUS17811</name>
</gene>